<dbReference type="GO" id="GO:0030091">
    <property type="term" value="P:protein repair"/>
    <property type="evidence" value="ECO:0007669"/>
    <property type="project" value="InterPro"/>
</dbReference>
<dbReference type="GO" id="GO:0008113">
    <property type="term" value="F:peptide-methionine (S)-S-oxide reductase activity"/>
    <property type="evidence" value="ECO:0007669"/>
    <property type="project" value="InterPro"/>
</dbReference>
<dbReference type="PANTHER" id="PTHR10173">
    <property type="entry name" value="METHIONINE SULFOXIDE REDUCTASE"/>
    <property type="match status" value="1"/>
</dbReference>
<dbReference type="PANTHER" id="PTHR10173:SF57">
    <property type="entry name" value="PEPTIDE-METHIONINE (R)-S-OXIDE REDUCTASE"/>
    <property type="match status" value="1"/>
</dbReference>
<gene>
    <name evidence="7" type="ordered locus">Mlg_1780</name>
</gene>
<accession>Q0A7R1</accession>
<dbReference type="GO" id="GO:0006979">
    <property type="term" value="P:response to oxidative stress"/>
    <property type="evidence" value="ECO:0007669"/>
    <property type="project" value="InterPro"/>
</dbReference>
<name>Q0A7R1_ALKEH</name>
<dbReference type="eggNOG" id="COG0225">
    <property type="taxonomic scope" value="Bacteria"/>
</dbReference>
<proteinExistence type="predicted"/>
<dbReference type="SUPFAM" id="SSF51316">
    <property type="entry name" value="Mss4-like"/>
    <property type="match status" value="1"/>
</dbReference>
<protein>
    <recommendedName>
        <fullName evidence="2">Peptide methionine sulfoxide reductase MsrA/MsrB</fullName>
        <ecNumber evidence="1">1.8.4.12</ecNumber>
    </recommendedName>
</protein>
<dbReference type="NCBIfam" id="TIGR00357">
    <property type="entry name" value="peptide-methionine (R)-S-oxide reductase MsrB"/>
    <property type="match status" value="1"/>
</dbReference>
<keyword evidence="8" id="KW-1185">Reference proteome</keyword>
<dbReference type="InterPro" id="IPR036509">
    <property type="entry name" value="Met_Sox_Rdtase_MsrA_sf"/>
</dbReference>
<dbReference type="KEGG" id="aeh:Mlg_1780"/>
<evidence type="ECO:0000256" key="5">
    <source>
        <dbReference type="ARBA" id="ARBA00048488"/>
    </source>
</evidence>
<dbReference type="EC" id="1.8.4.12" evidence="1"/>
<dbReference type="GO" id="GO:0005737">
    <property type="term" value="C:cytoplasm"/>
    <property type="evidence" value="ECO:0007669"/>
    <property type="project" value="TreeGrafter"/>
</dbReference>
<evidence type="ECO:0000256" key="1">
    <source>
        <dbReference type="ARBA" id="ARBA00012499"/>
    </source>
</evidence>
<evidence type="ECO:0000256" key="4">
    <source>
        <dbReference type="ARBA" id="ARBA00024679"/>
    </source>
</evidence>
<comment type="function">
    <text evidence="4">Has an important function as a repair enzyme for proteins that have been inactivated by oxidation. Catalyzes the reversible oxidation-reduction of methionine sulfoxide in proteins to methionine.</text>
</comment>
<comment type="catalytic activity">
    <reaction evidence="5">
        <text>L-methionyl-[protein] + [thioredoxin]-disulfide + H2O = L-methionyl-(R)-S-oxide-[protein] + [thioredoxin]-dithiol</text>
        <dbReference type="Rhea" id="RHEA:24164"/>
        <dbReference type="Rhea" id="RHEA-COMP:10698"/>
        <dbReference type="Rhea" id="RHEA-COMP:10700"/>
        <dbReference type="Rhea" id="RHEA-COMP:12313"/>
        <dbReference type="Rhea" id="RHEA-COMP:12314"/>
        <dbReference type="ChEBI" id="CHEBI:15377"/>
        <dbReference type="ChEBI" id="CHEBI:16044"/>
        <dbReference type="ChEBI" id="CHEBI:29950"/>
        <dbReference type="ChEBI" id="CHEBI:45764"/>
        <dbReference type="ChEBI" id="CHEBI:50058"/>
        <dbReference type="EC" id="1.8.4.12"/>
    </reaction>
</comment>
<evidence type="ECO:0000256" key="2">
    <source>
        <dbReference type="ARBA" id="ARBA00018850"/>
    </source>
</evidence>
<feature type="domain" description="MsrB" evidence="6">
    <location>
        <begin position="26"/>
        <end position="147"/>
    </location>
</feature>
<dbReference type="eggNOG" id="COG0229">
    <property type="taxonomic scope" value="Bacteria"/>
</dbReference>
<dbReference type="Pfam" id="PF01641">
    <property type="entry name" value="SelR"/>
    <property type="match status" value="1"/>
</dbReference>
<dbReference type="InterPro" id="IPR028427">
    <property type="entry name" value="Met_Sox_Rdtase_MsrB"/>
</dbReference>
<reference evidence="8" key="1">
    <citation type="submission" date="2006-08" db="EMBL/GenBank/DDBJ databases">
        <title>Complete sequence of Alkalilimnicola ehrilichei MLHE-1.</title>
        <authorList>
            <person name="Copeland A."/>
            <person name="Lucas S."/>
            <person name="Lapidus A."/>
            <person name="Barry K."/>
            <person name="Detter J.C."/>
            <person name="Glavina del Rio T."/>
            <person name="Hammon N."/>
            <person name="Israni S."/>
            <person name="Dalin E."/>
            <person name="Tice H."/>
            <person name="Pitluck S."/>
            <person name="Sims D."/>
            <person name="Brettin T."/>
            <person name="Bruce D."/>
            <person name="Han C."/>
            <person name="Tapia R."/>
            <person name="Gilna P."/>
            <person name="Schmutz J."/>
            <person name="Larimer F."/>
            <person name="Land M."/>
            <person name="Hauser L."/>
            <person name="Kyrpides N."/>
            <person name="Mikhailova N."/>
            <person name="Oremland R.S."/>
            <person name="Hoeft S.E."/>
            <person name="Switzer-Blum J."/>
            <person name="Kulp T."/>
            <person name="King G."/>
            <person name="Tabita R."/>
            <person name="Witte B."/>
            <person name="Santini J.M."/>
            <person name="Basu P."/>
            <person name="Hollibaugh J.T."/>
            <person name="Xie G."/>
            <person name="Stolz J.F."/>
            <person name="Richardson P."/>
        </authorList>
    </citation>
    <scope>NUCLEOTIDE SEQUENCE [LARGE SCALE GENOMIC DNA]</scope>
    <source>
        <strain evidence="8">ATCC BAA-1101 / DSM 17681 / MLHE-1</strain>
    </source>
</reference>
<dbReference type="EMBL" id="CP000453">
    <property type="protein sequence ID" value="ABI57126.1"/>
    <property type="molecule type" value="Genomic_DNA"/>
</dbReference>
<organism evidence="7 8">
    <name type="scientific">Alkalilimnicola ehrlichii (strain ATCC BAA-1101 / DSM 17681 / MLHE-1)</name>
    <dbReference type="NCBI Taxonomy" id="187272"/>
    <lineage>
        <taxon>Bacteria</taxon>
        <taxon>Pseudomonadati</taxon>
        <taxon>Pseudomonadota</taxon>
        <taxon>Gammaproteobacteria</taxon>
        <taxon>Chromatiales</taxon>
        <taxon>Ectothiorhodospiraceae</taxon>
        <taxon>Alkalilimnicola</taxon>
    </lineage>
</organism>
<dbReference type="GO" id="GO:0033743">
    <property type="term" value="F:peptide-methionine (R)-S-oxide reductase activity"/>
    <property type="evidence" value="ECO:0007669"/>
    <property type="project" value="UniProtKB-EC"/>
</dbReference>
<keyword evidence="3 7" id="KW-0560">Oxidoreductase</keyword>
<dbReference type="HOGENOM" id="CLU_1207775_0_0_6"/>
<evidence type="ECO:0000259" key="6">
    <source>
        <dbReference type="PROSITE" id="PS51790"/>
    </source>
</evidence>
<dbReference type="SUPFAM" id="SSF55068">
    <property type="entry name" value="Peptide methionine sulfoxide reductase"/>
    <property type="match status" value="1"/>
</dbReference>
<dbReference type="PROSITE" id="PS51790">
    <property type="entry name" value="MSRB"/>
    <property type="match status" value="1"/>
</dbReference>
<dbReference type="Proteomes" id="UP000001962">
    <property type="component" value="Chromosome"/>
</dbReference>
<evidence type="ECO:0000313" key="7">
    <source>
        <dbReference type="EMBL" id="ABI57126.1"/>
    </source>
</evidence>
<sequence length="229" mass="26467">MGRLEVREFHRVTGRAWDLGTLAHDPAFWRAHVPHAAWRILFRGGTERPFSSPLDERYEDGTYVCAACHLPLFSSDTKFDSRTGWPSFYQPFPGHVGTKQDRLLWMVRTEYHCIRCRGHQGHVFEDGPAPTGRRWCNNGLALRFAPATGHADDEERATALFAGGCFWCVEEAFDGGGQFCDRSTFYPAEEYHQNYYQKNPLRYRFYVTRCGRYARLDQLWGSEARPGKD</sequence>
<dbReference type="InterPro" id="IPR002579">
    <property type="entry name" value="Met_Sox_Rdtase_MsrB_dom"/>
</dbReference>
<evidence type="ECO:0000256" key="3">
    <source>
        <dbReference type="ARBA" id="ARBA00023002"/>
    </source>
</evidence>
<dbReference type="Gene3D" id="3.30.1060.10">
    <property type="entry name" value="Peptide methionine sulphoxide reductase MsrA"/>
    <property type="match status" value="1"/>
</dbReference>
<dbReference type="InterPro" id="IPR011057">
    <property type="entry name" value="Mss4-like_sf"/>
</dbReference>
<dbReference type="Gene3D" id="2.170.150.20">
    <property type="entry name" value="Peptide methionine sulfoxide reductase"/>
    <property type="match status" value="1"/>
</dbReference>
<dbReference type="AlphaFoldDB" id="Q0A7R1"/>
<evidence type="ECO:0000313" key="8">
    <source>
        <dbReference type="Proteomes" id="UP000001962"/>
    </source>
</evidence>